<proteinExistence type="predicted"/>
<feature type="compositionally biased region" description="Basic residues" evidence="1">
    <location>
        <begin position="26"/>
        <end position="55"/>
    </location>
</feature>
<dbReference type="EMBL" id="AYKW01000017">
    <property type="protein sequence ID" value="PIL29946.1"/>
    <property type="molecule type" value="Genomic_DNA"/>
</dbReference>
<feature type="region of interest" description="Disordered" evidence="1">
    <location>
        <begin position="19"/>
        <end position="56"/>
    </location>
</feature>
<protein>
    <submittedName>
        <fullName evidence="2">Uncharacterized protein</fullName>
    </submittedName>
</protein>
<dbReference type="AlphaFoldDB" id="A0A2G8S842"/>
<evidence type="ECO:0000313" key="3">
    <source>
        <dbReference type="Proteomes" id="UP000230002"/>
    </source>
</evidence>
<evidence type="ECO:0000313" key="2">
    <source>
        <dbReference type="EMBL" id="PIL29946.1"/>
    </source>
</evidence>
<keyword evidence="3" id="KW-1185">Reference proteome</keyword>
<evidence type="ECO:0000256" key="1">
    <source>
        <dbReference type="SAM" id="MobiDB-lite"/>
    </source>
</evidence>
<sequence>MVENGNESADMDMTMACMSVSQTSRRSGRARSGVRRLSRHSLHRRRPPLGQRRSHSITVGDSEMWRTWVELVNVTERPVEAGWSSGACTATESRGVSVGWAEHQY</sequence>
<dbReference type="Proteomes" id="UP000230002">
    <property type="component" value="Unassembled WGS sequence"/>
</dbReference>
<name>A0A2G8S842_9APHY</name>
<accession>A0A2G8S842</accession>
<comment type="caution">
    <text evidence="2">The sequence shown here is derived from an EMBL/GenBank/DDBJ whole genome shotgun (WGS) entry which is preliminary data.</text>
</comment>
<gene>
    <name evidence="2" type="ORF">GSI_07857</name>
</gene>
<organism evidence="2 3">
    <name type="scientific">Ganoderma sinense ZZ0214-1</name>
    <dbReference type="NCBI Taxonomy" id="1077348"/>
    <lineage>
        <taxon>Eukaryota</taxon>
        <taxon>Fungi</taxon>
        <taxon>Dikarya</taxon>
        <taxon>Basidiomycota</taxon>
        <taxon>Agaricomycotina</taxon>
        <taxon>Agaricomycetes</taxon>
        <taxon>Polyporales</taxon>
        <taxon>Polyporaceae</taxon>
        <taxon>Ganoderma</taxon>
    </lineage>
</organism>
<reference evidence="2 3" key="1">
    <citation type="journal article" date="2015" name="Sci. Rep.">
        <title>Chromosome-level genome map provides insights into diverse defense mechanisms in the medicinal fungus Ganoderma sinense.</title>
        <authorList>
            <person name="Zhu Y."/>
            <person name="Xu J."/>
            <person name="Sun C."/>
            <person name="Zhou S."/>
            <person name="Xu H."/>
            <person name="Nelson D.R."/>
            <person name="Qian J."/>
            <person name="Song J."/>
            <person name="Luo H."/>
            <person name="Xiang L."/>
            <person name="Li Y."/>
            <person name="Xu Z."/>
            <person name="Ji A."/>
            <person name="Wang L."/>
            <person name="Lu S."/>
            <person name="Hayward A."/>
            <person name="Sun W."/>
            <person name="Li X."/>
            <person name="Schwartz D.C."/>
            <person name="Wang Y."/>
            <person name="Chen S."/>
        </authorList>
    </citation>
    <scope>NUCLEOTIDE SEQUENCE [LARGE SCALE GENOMIC DNA]</scope>
    <source>
        <strain evidence="2 3">ZZ0214-1</strain>
    </source>
</reference>